<dbReference type="Proteomes" id="UP000663305">
    <property type="component" value="Chromosome"/>
</dbReference>
<keyword evidence="2" id="KW-0645">Protease</keyword>
<protein>
    <submittedName>
        <fullName evidence="2">Zn-dependent protease</fullName>
    </submittedName>
</protein>
<sequence length="215" mass="22769">MDIRFSRRERRDLAVAWVALGVAFTAFYFNGVVRSLFGGVPSTGALSILGVGFVLSMLTAGIGFLLHELAHKVVAVHYGQLAEFRADYSMLFLAVMAGLAGFLFAAPGAVYHRGRITAREQGLIALAGPAVNVALVAVFAGVWIGGEAAGFDLLRTIGYLGVIINVLLAGFNMLPFGPLDGKKVMRWSRLVWAASAVPTIGGAIAFFLRPLGSVL</sequence>
<evidence type="ECO:0000256" key="1">
    <source>
        <dbReference type="SAM" id="Phobius"/>
    </source>
</evidence>
<feature type="transmembrane region" description="Helical" evidence="1">
    <location>
        <begin position="123"/>
        <end position="145"/>
    </location>
</feature>
<feature type="transmembrane region" description="Helical" evidence="1">
    <location>
        <begin position="157"/>
        <end position="178"/>
    </location>
</feature>
<accession>A0A897NEY6</accession>
<feature type="transmembrane region" description="Helical" evidence="1">
    <location>
        <begin position="45"/>
        <end position="66"/>
    </location>
</feature>
<evidence type="ECO:0000313" key="2">
    <source>
        <dbReference type="EMBL" id="QSG11247.1"/>
    </source>
</evidence>
<dbReference type="PANTHER" id="PTHR35864">
    <property type="entry name" value="ZINC METALLOPROTEASE MJ0611-RELATED"/>
    <property type="match status" value="1"/>
</dbReference>
<dbReference type="GO" id="GO:0006508">
    <property type="term" value="P:proteolysis"/>
    <property type="evidence" value="ECO:0007669"/>
    <property type="project" value="UniProtKB-KW"/>
</dbReference>
<keyword evidence="1" id="KW-0812">Transmembrane</keyword>
<dbReference type="EMBL" id="CP064789">
    <property type="protein sequence ID" value="QSG11247.1"/>
    <property type="molecule type" value="Genomic_DNA"/>
</dbReference>
<reference evidence="2" key="1">
    <citation type="submission" date="2020-11" db="EMBL/GenBank/DDBJ databases">
        <title>Carbohydrate-dependent, anaerobic sulfur respiration: A novel catabolism in halophilic archaea.</title>
        <authorList>
            <person name="Sorokin D.Y."/>
            <person name="Messina E."/>
            <person name="Smedile F."/>
            <person name="La Cono V."/>
            <person name="Hallsworth J.E."/>
            <person name="Yakimov M.M."/>
        </authorList>
    </citation>
    <scope>NUCLEOTIDE SEQUENCE</scope>
    <source>
        <strain evidence="2">HSR-Bgl</strain>
    </source>
</reference>
<organism evidence="2 3">
    <name type="scientific">Halapricum desulfuricans</name>
    <dbReference type="NCBI Taxonomy" id="2841257"/>
    <lineage>
        <taxon>Archaea</taxon>
        <taxon>Methanobacteriati</taxon>
        <taxon>Methanobacteriota</taxon>
        <taxon>Stenosarchaea group</taxon>
        <taxon>Halobacteria</taxon>
        <taxon>Halobacteriales</taxon>
        <taxon>Haloarculaceae</taxon>
        <taxon>Halapricum</taxon>
    </lineage>
</organism>
<proteinExistence type="predicted"/>
<name>A0A897NEY6_9EURY</name>
<gene>
    <name evidence="2" type="primary">spoIVFB</name>
    <name evidence="2" type="ORF">HSBGL_0815</name>
</gene>
<feature type="transmembrane region" description="Helical" evidence="1">
    <location>
        <begin position="14"/>
        <end position="33"/>
    </location>
</feature>
<feature type="transmembrane region" description="Helical" evidence="1">
    <location>
        <begin position="190"/>
        <end position="208"/>
    </location>
</feature>
<keyword evidence="2" id="KW-0378">Hydrolase</keyword>
<evidence type="ECO:0000313" key="3">
    <source>
        <dbReference type="Proteomes" id="UP000663305"/>
    </source>
</evidence>
<dbReference type="AlphaFoldDB" id="A0A897NEY6"/>
<keyword evidence="1" id="KW-0472">Membrane</keyword>
<dbReference type="RefSeq" id="WP_229125735.1">
    <property type="nucleotide sequence ID" value="NZ_CP064789.1"/>
</dbReference>
<dbReference type="PANTHER" id="PTHR35864:SF1">
    <property type="entry name" value="ZINC METALLOPROTEASE YWHC-RELATED"/>
    <property type="match status" value="1"/>
</dbReference>
<feature type="transmembrane region" description="Helical" evidence="1">
    <location>
        <begin position="86"/>
        <end position="111"/>
    </location>
</feature>
<dbReference type="GeneID" id="68860346"/>
<dbReference type="InterPro" id="IPR052348">
    <property type="entry name" value="Metallopeptidase_M50B"/>
</dbReference>
<dbReference type="GO" id="GO:0008233">
    <property type="term" value="F:peptidase activity"/>
    <property type="evidence" value="ECO:0007669"/>
    <property type="project" value="UniProtKB-KW"/>
</dbReference>
<keyword evidence="1" id="KW-1133">Transmembrane helix</keyword>